<organism evidence="1 2">
    <name type="scientific">Epidermidibacterium keratini</name>
    <dbReference type="NCBI Taxonomy" id="1891644"/>
    <lineage>
        <taxon>Bacteria</taxon>
        <taxon>Bacillati</taxon>
        <taxon>Actinomycetota</taxon>
        <taxon>Actinomycetes</taxon>
        <taxon>Sporichthyales</taxon>
        <taxon>Sporichthyaceae</taxon>
        <taxon>Epidermidibacterium</taxon>
    </lineage>
</organism>
<dbReference type="EMBL" id="CP047156">
    <property type="protein sequence ID" value="QHB99562.1"/>
    <property type="molecule type" value="Genomic_DNA"/>
</dbReference>
<protein>
    <submittedName>
        <fullName evidence="1">Uncharacterized protein</fullName>
    </submittedName>
</protein>
<name>A0A7L4YL04_9ACTN</name>
<dbReference type="Proteomes" id="UP000463857">
    <property type="component" value="Chromosome"/>
</dbReference>
<dbReference type="AlphaFoldDB" id="A0A7L4YL04"/>
<sequence>MFEDGFVELGSAVVVQSAVEIVNAAGELYGVPESFGADLKVSAGFVEASLDSGSLERDVVGALGDFLAAECAVCSEVDQPGFAGIEACESVAERGV</sequence>
<keyword evidence="2" id="KW-1185">Reference proteome</keyword>
<reference evidence="1 2" key="1">
    <citation type="journal article" date="2018" name="Int. J. Syst. Evol. Microbiol.">
        <title>Epidermidibacterium keratini gen. nov., sp. nov., a member of the family Sporichthyaceae, isolated from keratin epidermis.</title>
        <authorList>
            <person name="Lee D.G."/>
            <person name="Trujillo M.E."/>
            <person name="Kang S."/>
            <person name="Nam J.J."/>
            <person name="Kim Y.J."/>
        </authorList>
    </citation>
    <scope>NUCLEOTIDE SEQUENCE [LARGE SCALE GENOMIC DNA]</scope>
    <source>
        <strain evidence="1 2">EPI-7</strain>
    </source>
</reference>
<evidence type="ECO:0000313" key="2">
    <source>
        <dbReference type="Proteomes" id="UP000463857"/>
    </source>
</evidence>
<proteinExistence type="predicted"/>
<dbReference type="KEGG" id="eke:EK0264_04190"/>
<dbReference type="RefSeq" id="WP_159543244.1">
    <property type="nucleotide sequence ID" value="NZ_CP047156.1"/>
</dbReference>
<evidence type="ECO:0000313" key="1">
    <source>
        <dbReference type="EMBL" id="QHB99562.1"/>
    </source>
</evidence>
<dbReference type="InParanoid" id="A0A7L4YL04"/>
<gene>
    <name evidence="1" type="ORF">EK0264_04190</name>
</gene>
<accession>A0A7L4YL04</accession>